<evidence type="ECO:0000259" key="2">
    <source>
        <dbReference type="PROSITE" id="PS50222"/>
    </source>
</evidence>
<dbReference type="Pfam" id="PF25413">
    <property type="entry name" value="Rossman_Mical"/>
    <property type="match status" value="1"/>
</dbReference>
<dbReference type="Proteomes" id="UP000030745">
    <property type="component" value="Unassembled WGS sequence"/>
</dbReference>
<name>A0A067CT94_SAPPC</name>
<organism evidence="3 4">
    <name type="scientific">Saprolegnia parasitica (strain CBS 223.65)</name>
    <dbReference type="NCBI Taxonomy" id="695850"/>
    <lineage>
        <taxon>Eukaryota</taxon>
        <taxon>Sar</taxon>
        <taxon>Stramenopiles</taxon>
        <taxon>Oomycota</taxon>
        <taxon>Saprolegniomycetes</taxon>
        <taxon>Saprolegniales</taxon>
        <taxon>Saprolegniaceae</taxon>
        <taxon>Saprolegnia</taxon>
    </lineage>
</organism>
<feature type="compositionally biased region" description="Low complexity" evidence="1">
    <location>
        <begin position="158"/>
        <end position="176"/>
    </location>
</feature>
<feature type="domain" description="EF-hand" evidence="2">
    <location>
        <begin position="56"/>
        <end position="91"/>
    </location>
</feature>
<dbReference type="InterPro" id="IPR036188">
    <property type="entry name" value="FAD/NAD-bd_sf"/>
</dbReference>
<accession>A0A067CT94</accession>
<evidence type="ECO:0000256" key="1">
    <source>
        <dbReference type="SAM" id="MobiDB-lite"/>
    </source>
</evidence>
<dbReference type="SUPFAM" id="SSF47473">
    <property type="entry name" value="EF-hand"/>
    <property type="match status" value="1"/>
</dbReference>
<dbReference type="KEGG" id="spar:SPRG_02957"/>
<dbReference type="OMA" id="DALMEPF"/>
<dbReference type="SUPFAM" id="SSF51905">
    <property type="entry name" value="FAD/NAD(P)-binding domain"/>
    <property type="match status" value="1"/>
</dbReference>
<dbReference type="STRING" id="695850.A0A067CT94"/>
<proteinExistence type="predicted"/>
<feature type="region of interest" description="Disordered" evidence="1">
    <location>
        <begin position="112"/>
        <end position="212"/>
    </location>
</feature>
<dbReference type="Gene3D" id="3.50.50.60">
    <property type="entry name" value="FAD/NAD(P)-binding domain"/>
    <property type="match status" value="1"/>
</dbReference>
<dbReference type="PROSITE" id="PS50222">
    <property type="entry name" value="EF_HAND_2"/>
    <property type="match status" value="1"/>
</dbReference>
<dbReference type="Pfam" id="PF01494">
    <property type="entry name" value="FAD_binding_3"/>
    <property type="match status" value="1"/>
</dbReference>
<dbReference type="InterPro" id="IPR011992">
    <property type="entry name" value="EF-hand-dom_pair"/>
</dbReference>
<dbReference type="InterPro" id="IPR002048">
    <property type="entry name" value="EF_hand_dom"/>
</dbReference>
<protein>
    <recommendedName>
        <fullName evidence="2">EF-hand domain-containing protein</fullName>
    </recommendedName>
</protein>
<dbReference type="RefSeq" id="XP_012196931.1">
    <property type="nucleotide sequence ID" value="XM_012341541.1"/>
</dbReference>
<feature type="compositionally biased region" description="Basic and acidic residues" evidence="1">
    <location>
        <begin position="135"/>
        <end position="157"/>
    </location>
</feature>
<keyword evidence="4" id="KW-1185">Reference proteome</keyword>
<dbReference type="AlphaFoldDB" id="A0A067CT94"/>
<dbReference type="CDD" id="cd14279">
    <property type="entry name" value="CUE"/>
    <property type="match status" value="1"/>
</dbReference>
<dbReference type="OrthoDB" id="20799at2759"/>
<evidence type="ECO:0000313" key="4">
    <source>
        <dbReference type="Proteomes" id="UP000030745"/>
    </source>
</evidence>
<dbReference type="VEuPathDB" id="FungiDB:SPRG_02957"/>
<dbReference type="InterPro" id="IPR057494">
    <property type="entry name" value="Rossman_Mical"/>
</dbReference>
<gene>
    <name evidence="3" type="ORF">SPRG_02957</name>
</gene>
<reference evidence="3 4" key="1">
    <citation type="journal article" date="2013" name="PLoS Genet.">
        <title>Distinctive expansion of potential virulence genes in the genome of the oomycete fish pathogen Saprolegnia parasitica.</title>
        <authorList>
            <person name="Jiang R.H."/>
            <person name="de Bruijn I."/>
            <person name="Haas B.J."/>
            <person name="Belmonte R."/>
            <person name="Lobach L."/>
            <person name="Christie J."/>
            <person name="van den Ackerveken G."/>
            <person name="Bottin A."/>
            <person name="Bulone V."/>
            <person name="Diaz-Moreno S.M."/>
            <person name="Dumas B."/>
            <person name="Fan L."/>
            <person name="Gaulin E."/>
            <person name="Govers F."/>
            <person name="Grenville-Briggs L.J."/>
            <person name="Horner N.R."/>
            <person name="Levin J.Z."/>
            <person name="Mammella M."/>
            <person name="Meijer H.J."/>
            <person name="Morris P."/>
            <person name="Nusbaum C."/>
            <person name="Oome S."/>
            <person name="Phillips A.J."/>
            <person name="van Rooyen D."/>
            <person name="Rzeszutek E."/>
            <person name="Saraiva M."/>
            <person name="Secombes C.J."/>
            <person name="Seidl M.F."/>
            <person name="Snel B."/>
            <person name="Stassen J.H."/>
            <person name="Sykes S."/>
            <person name="Tripathy S."/>
            <person name="van den Berg H."/>
            <person name="Vega-Arreguin J.C."/>
            <person name="Wawra S."/>
            <person name="Young S.K."/>
            <person name="Zeng Q."/>
            <person name="Dieguez-Uribeondo J."/>
            <person name="Russ C."/>
            <person name="Tyler B.M."/>
            <person name="van West P."/>
        </authorList>
    </citation>
    <scope>NUCLEOTIDE SEQUENCE [LARGE SCALE GENOMIC DNA]</scope>
    <source>
        <strain evidence="3 4">CBS 223.65</strain>
    </source>
</reference>
<dbReference type="GO" id="GO:0005509">
    <property type="term" value="F:calcium ion binding"/>
    <property type="evidence" value="ECO:0007669"/>
    <property type="project" value="InterPro"/>
</dbReference>
<dbReference type="GO" id="GO:0071949">
    <property type="term" value="F:FAD binding"/>
    <property type="evidence" value="ECO:0007669"/>
    <property type="project" value="InterPro"/>
</dbReference>
<sequence>MAGSTTCILRPNVNVGQTAIAMTDDRTLLDALFVHLDGNKDNRVCVDDLAGAVRGLPLATAWQLITEMDSTGDGFVPRDQFCSVLSSLVATDATATPEAFSWVGIYKAFERRPPSPRTETPLDAPPKIPTTRAPTVDKHAELAREISRRRSSKKDSSASEASPMSSPSASRHSMSSIDDAPRTSLSKSFVWPPPASAPVPRRRSLVKSASDSSFPTHLVSDTLVAVPTYGASKNVALVVAKRSTSTSPRARSSVSVASLQAQVLETLDAIRVACNSWTDADAATATKVHLLLRHVDTMLSLKTLPAQIGAALRGFDKSALASVGNRQHATVSIQQVQQATKIRAFRKQVLRQVNPNVPDHVATLTELFPDLLPDTIAQMYGACAQDLQSCFDVLSGLSDYTVLEKQLSPKQATFGKPACFSDSESDDDPLLSPSNKDSATPMLANTFFCVPVTPAPTAAHKAQMTDALKDSLVAAMVRFESSQDFEGIMNGFETVVRGLSIDTSHRRDISIYPLLKHGLKRLLTFRQSRIFEILDAKQKSHALYKSHAAAARRVCIVGAGPVGLRTAIELALLGAQVVVLEKRPSFTRENILHLFPWVVHDLTSLGAKAFYSQFCTSSVYFHVGTRQLQCILLKVALLLGVTVLGNTSFDGVMATDGGYCVNATPALPSHLQHVSAVVGAGGMYDTVGALANIQRIAFSPSPAYGVLGYVANTRTREESQVSEFSWGYQYNQKMFGELRDLGLDLENAVYYRGEVHYVVMTPKAKNLLEQGVLKQSNHTPLVHPDNIDATKLRQFVTKAFEFFKIPMQGPLEGANVFDFSRTLRAEKASDVLTDGAAKLYVALVGDALMEPFWPQGLGINRGFLSALDTAYAITQLDTKDDAVLLAERESHYKRSAALQLDSNIQKYTIEPTSRYGPL</sequence>
<evidence type="ECO:0000313" key="3">
    <source>
        <dbReference type="EMBL" id="KDO32480.1"/>
    </source>
</evidence>
<dbReference type="GeneID" id="24125493"/>
<dbReference type="InterPro" id="IPR002938">
    <property type="entry name" value="FAD-bd"/>
</dbReference>
<dbReference type="EMBL" id="KK583195">
    <property type="protein sequence ID" value="KDO32480.1"/>
    <property type="molecule type" value="Genomic_DNA"/>
</dbReference>
<dbReference type="Gene3D" id="1.10.238.10">
    <property type="entry name" value="EF-hand"/>
    <property type="match status" value="1"/>
</dbReference>